<dbReference type="AlphaFoldDB" id="A0A9P4LWY9"/>
<accession>A0A9P4LWY9</accession>
<comment type="caution">
    <text evidence="2">The sequence shown here is derived from an EMBL/GenBank/DDBJ whole genome shotgun (WGS) entry which is preliminary data.</text>
</comment>
<feature type="region of interest" description="Disordered" evidence="1">
    <location>
        <begin position="42"/>
        <end position="66"/>
    </location>
</feature>
<gene>
    <name evidence="2" type="ORF">K490DRAFT_62929</name>
</gene>
<sequence length="318" mass="36381">MKEFVMVKPERIIVLLALTNHGSEDVQIGSYDNYKTIVLPVHKRTPPSSSNQDHEKLPSCQSSTSIFRDEGRKSRWKHHGPKAIDQHQPSATAKYQNDANKTEGHSFMLKLFPNPRIYCSALFIDVAFFPNKNSEKCVVQPIVATGDFRIFQRVAFKGTDRCLALYECTWPETEAADAPTQTPNGSHQYAWLRPRHLWSAQGWNAYQRRTHMQVQDMQRLSKAMMGLVEEDCGPRWWSKRWSKAWDEEAEGGPRVSTRAPDGFPNTKQLERLDEALENAFTRMENTRREKKIKAVMQNERVSGLSFKPPALGVNGGHP</sequence>
<dbReference type="EMBL" id="ML978713">
    <property type="protein sequence ID" value="KAF2090056.1"/>
    <property type="molecule type" value="Genomic_DNA"/>
</dbReference>
<proteinExistence type="predicted"/>
<organism evidence="2 3">
    <name type="scientific">Saccharata proteae CBS 121410</name>
    <dbReference type="NCBI Taxonomy" id="1314787"/>
    <lineage>
        <taxon>Eukaryota</taxon>
        <taxon>Fungi</taxon>
        <taxon>Dikarya</taxon>
        <taxon>Ascomycota</taxon>
        <taxon>Pezizomycotina</taxon>
        <taxon>Dothideomycetes</taxon>
        <taxon>Dothideomycetes incertae sedis</taxon>
        <taxon>Botryosphaeriales</taxon>
        <taxon>Saccharataceae</taxon>
        <taxon>Saccharata</taxon>
    </lineage>
</organism>
<protein>
    <submittedName>
        <fullName evidence="2">Uncharacterized protein</fullName>
    </submittedName>
</protein>
<evidence type="ECO:0000256" key="1">
    <source>
        <dbReference type="SAM" id="MobiDB-lite"/>
    </source>
</evidence>
<dbReference type="Proteomes" id="UP000799776">
    <property type="component" value="Unassembled WGS sequence"/>
</dbReference>
<reference evidence="2" key="1">
    <citation type="journal article" date="2020" name="Stud. Mycol.">
        <title>101 Dothideomycetes genomes: a test case for predicting lifestyles and emergence of pathogens.</title>
        <authorList>
            <person name="Haridas S."/>
            <person name="Albert R."/>
            <person name="Binder M."/>
            <person name="Bloem J."/>
            <person name="Labutti K."/>
            <person name="Salamov A."/>
            <person name="Andreopoulos B."/>
            <person name="Baker S."/>
            <person name="Barry K."/>
            <person name="Bills G."/>
            <person name="Bluhm B."/>
            <person name="Cannon C."/>
            <person name="Castanera R."/>
            <person name="Culley D."/>
            <person name="Daum C."/>
            <person name="Ezra D."/>
            <person name="Gonzalez J."/>
            <person name="Henrissat B."/>
            <person name="Kuo A."/>
            <person name="Liang C."/>
            <person name="Lipzen A."/>
            <person name="Lutzoni F."/>
            <person name="Magnuson J."/>
            <person name="Mondo S."/>
            <person name="Nolan M."/>
            <person name="Ohm R."/>
            <person name="Pangilinan J."/>
            <person name="Park H.-J."/>
            <person name="Ramirez L."/>
            <person name="Alfaro M."/>
            <person name="Sun H."/>
            <person name="Tritt A."/>
            <person name="Yoshinaga Y."/>
            <person name="Zwiers L.-H."/>
            <person name="Turgeon B."/>
            <person name="Goodwin S."/>
            <person name="Spatafora J."/>
            <person name="Crous P."/>
            <person name="Grigoriev I."/>
        </authorList>
    </citation>
    <scope>NUCLEOTIDE SEQUENCE</scope>
    <source>
        <strain evidence="2">CBS 121410</strain>
    </source>
</reference>
<evidence type="ECO:0000313" key="2">
    <source>
        <dbReference type="EMBL" id="KAF2090056.1"/>
    </source>
</evidence>
<keyword evidence="3" id="KW-1185">Reference proteome</keyword>
<name>A0A9P4LWY9_9PEZI</name>
<evidence type="ECO:0000313" key="3">
    <source>
        <dbReference type="Proteomes" id="UP000799776"/>
    </source>
</evidence>